<dbReference type="GO" id="GO:0004674">
    <property type="term" value="F:protein serine/threonine kinase activity"/>
    <property type="evidence" value="ECO:0007669"/>
    <property type="project" value="TreeGrafter"/>
</dbReference>
<keyword evidence="3 6" id="KW-0418">Kinase</keyword>
<evidence type="ECO:0000259" key="5">
    <source>
        <dbReference type="Pfam" id="PF13657"/>
    </source>
</evidence>
<proteinExistence type="inferred from homology"/>
<dbReference type="PANTHER" id="PTHR37419">
    <property type="entry name" value="SERINE/THREONINE-PROTEIN KINASE TOXIN HIPA"/>
    <property type="match status" value="1"/>
</dbReference>
<keyword evidence="7" id="KW-1185">Reference proteome</keyword>
<evidence type="ECO:0000259" key="4">
    <source>
        <dbReference type="Pfam" id="PF07804"/>
    </source>
</evidence>
<comment type="similarity">
    <text evidence="1">Belongs to the HipA Ser/Thr kinase family.</text>
</comment>
<evidence type="ECO:0000313" key="7">
    <source>
        <dbReference type="Proteomes" id="UP000198725"/>
    </source>
</evidence>
<dbReference type="EMBL" id="FOSR01000004">
    <property type="protein sequence ID" value="SFK61024.1"/>
    <property type="molecule type" value="Genomic_DNA"/>
</dbReference>
<evidence type="ECO:0000256" key="1">
    <source>
        <dbReference type="ARBA" id="ARBA00010164"/>
    </source>
</evidence>
<gene>
    <name evidence="6" type="ORF">SAMN05192579_104176</name>
</gene>
<reference evidence="7" key="1">
    <citation type="submission" date="2016-10" db="EMBL/GenBank/DDBJ databases">
        <authorList>
            <person name="Varghese N."/>
            <person name="Submissions S."/>
        </authorList>
    </citation>
    <scope>NUCLEOTIDE SEQUENCE [LARGE SCALE GENOMIC DNA]</scope>
    <source>
        <strain evidence="7">MO64</strain>
    </source>
</reference>
<accession>A0A1I4AX57</accession>
<dbReference type="RefSeq" id="WP_092702617.1">
    <property type="nucleotide sequence ID" value="NZ_FOSR01000004.1"/>
</dbReference>
<dbReference type="InterPro" id="IPR012893">
    <property type="entry name" value="HipA-like_C"/>
</dbReference>
<organism evidence="6 7">
    <name type="scientific">Rhodanobacter glycinis</name>
    <dbReference type="NCBI Taxonomy" id="582702"/>
    <lineage>
        <taxon>Bacteria</taxon>
        <taxon>Pseudomonadati</taxon>
        <taxon>Pseudomonadota</taxon>
        <taxon>Gammaproteobacteria</taxon>
        <taxon>Lysobacterales</taxon>
        <taxon>Rhodanobacteraceae</taxon>
        <taxon>Rhodanobacter</taxon>
    </lineage>
</organism>
<dbReference type="InterPro" id="IPR017508">
    <property type="entry name" value="HipA_N1"/>
</dbReference>
<name>A0A1I4AX57_9GAMM</name>
<protein>
    <submittedName>
        <fullName evidence="6">Serine/threonine-protein kinase HipA</fullName>
    </submittedName>
</protein>
<dbReference type="Gene3D" id="1.10.1070.20">
    <property type="match status" value="1"/>
</dbReference>
<dbReference type="InterPro" id="IPR052028">
    <property type="entry name" value="HipA_Ser/Thr_kinase"/>
</dbReference>
<feature type="domain" description="HipA N-terminal subdomain 1" evidence="5">
    <location>
        <begin position="7"/>
        <end position="99"/>
    </location>
</feature>
<feature type="domain" description="HipA-like C-terminal" evidence="4">
    <location>
        <begin position="139"/>
        <end position="373"/>
    </location>
</feature>
<evidence type="ECO:0000313" key="6">
    <source>
        <dbReference type="EMBL" id="SFK61024.1"/>
    </source>
</evidence>
<dbReference type="AlphaFoldDB" id="A0A1I4AX57"/>
<evidence type="ECO:0000256" key="3">
    <source>
        <dbReference type="ARBA" id="ARBA00022777"/>
    </source>
</evidence>
<dbReference type="PANTHER" id="PTHR37419:SF1">
    <property type="entry name" value="SERINE_THREONINE-PROTEIN KINASE TOXIN HIPA"/>
    <property type="match status" value="1"/>
</dbReference>
<keyword evidence="2" id="KW-0808">Transferase</keyword>
<dbReference type="Pfam" id="PF07804">
    <property type="entry name" value="HipA_C"/>
    <property type="match status" value="1"/>
</dbReference>
<dbReference type="Proteomes" id="UP000198725">
    <property type="component" value="Unassembled WGS sequence"/>
</dbReference>
<sequence>MKIKQLSVATPQGEAGDIYRQSQYAFNYSTKDPSAAVSLLMPLRAASYSGNQLPPVFSMSLPEGFLHERIIRRLAKFEKIDDMRLLGITGQQTIGRLTYTIPGQTSTGKPAEIGLRRLLSERASNEMFEHLVDMYFDSGISGAQPKVMLPDADKPMSDRATMLHSDLIVKSGGEDYPHLSANEFLCMDAARRAGISVPEFWLSDDSSLFVMKRFDLDGDKPMGFEDMTVLMNLPREPTGHYKYTQSYEAVTRFIRAFCRENALESLQRFYACFVLCVAVRNGDAHLKNFGLLYEHPAAAAPRLSPLYDVVTTAAYDDINVRTGQMQTDRTLALKLNKSTRYPNREQLVEFGKTFCLVRSPEKVIDRVCEAMTDSLSANRDRVDDTFFRRLQDEWDRGRESISPPRAPM</sequence>
<dbReference type="GO" id="GO:0005829">
    <property type="term" value="C:cytosol"/>
    <property type="evidence" value="ECO:0007669"/>
    <property type="project" value="TreeGrafter"/>
</dbReference>
<evidence type="ECO:0000256" key="2">
    <source>
        <dbReference type="ARBA" id="ARBA00022679"/>
    </source>
</evidence>
<dbReference type="Pfam" id="PF13657">
    <property type="entry name" value="Couple_hipA"/>
    <property type="match status" value="1"/>
</dbReference>
<dbReference type="NCBIfam" id="TIGR03071">
    <property type="entry name" value="couple_hipA"/>
    <property type="match status" value="1"/>
</dbReference>